<dbReference type="Proteomes" id="UP000294901">
    <property type="component" value="Unassembled WGS sequence"/>
</dbReference>
<dbReference type="EMBL" id="SNWR01000002">
    <property type="protein sequence ID" value="TDO31916.1"/>
    <property type="molecule type" value="Genomic_DNA"/>
</dbReference>
<evidence type="ECO:0000256" key="1">
    <source>
        <dbReference type="ARBA" id="ARBA00006817"/>
    </source>
</evidence>
<keyword evidence="4" id="KW-1185">Reference proteome</keyword>
<dbReference type="Gene3D" id="3.30.530.20">
    <property type="match status" value="1"/>
</dbReference>
<dbReference type="OrthoDB" id="8117292at2"/>
<comment type="caution">
    <text evidence="3">The sequence shown here is derived from an EMBL/GenBank/DDBJ whole genome shotgun (WGS) entry which is preliminary data.</text>
</comment>
<protein>
    <submittedName>
        <fullName evidence="3">Activator of Hsp90 ATPase-like protein</fullName>
    </submittedName>
</protein>
<dbReference type="AlphaFoldDB" id="A0A4R6JBN8"/>
<evidence type="ECO:0000313" key="4">
    <source>
        <dbReference type="Proteomes" id="UP000294901"/>
    </source>
</evidence>
<dbReference type="RefSeq" id="WP_133877951.1">
    <property type="nucleotide sequence ID" value="NZ_BOMD01000044.1"/>
</dbReference>
<name>A0A4R6JBN8_9ACTN</name>
<organism evidence="3 4">
    <name type="scientific">Paractinoplanes brasiliensis</name>
    <dbReference type="NCBI Taxonomy" id="52695"/>
    <lineage>
        <taxon>Bacteria</taxon>
        <taxon>Bacillati</taxon>
        <taxon>Actinomycetota</taxon>
        <taxon>Actinomycetes</taxon>
        <taxon>Micromonosporales</taxon>
        <taxon>Micromonosporaceae</taxon>
        <taxon>Paractinoplanes</taxon>
    </lineage>
</organism>
<dbReference type="InterPro" id="IPR013538">
    <property type="entry name" value="ASHA1/2-like_C"/>
</dbReference>
<dbReference type="Pfam" id="PF08327">
    <property type="entry name" value="AHSA1"/>
    <property type="match status" value="1"/>
</dbReference>
<sequence>MTNPPTGRLETTPRGPDLVLTRSFQAGIDDVWASVTEPERSARWFGRWTGDDPGPGRTIKVQMAYEENAPWTEMRIDACEPPHRLAVTGTEDGWRIEVQLTATGERTELRLIHHLDSSEGIGDVGPGWEYYLDMLVAAREGAPQPVFEDYYPSMKAYFETLRP</sequence>
<feature type="domain" description="Activator of Hsp90 ATPase homologue 1/2-like C-terminal" evidence="2">
    <location>
        <begin position="27"/>
        <end position="138"/>
    </location>
</feature>
<dbReference type="SUPFAM" id="SSF55961">
    <property type="entry name" value="Bet v1-like"/>
    <property type="match status" value="1"/>
</dbReference>
<evidence type="ECO:0000313" key="3">
    <source>
        <dbReference type="EMBL" id="TDO31916.1"/>
    </source>
</evidence>
<gene>
    <name evidence="3" type="ORF">C8E87_7354</name>
</gene>
<proteinExistence type="inferred from homology"/>
<reference evidence="3 4" key="1">
    <citation type="submission" date="2019-03" db="EMBL/GenBank/DDBJ databases">
        <title>Sequencing the genomes of 1000 actinobacteria strains.</title>
        <authorList>
            <person name="Klenk H.-P."/>
        </authorList>
    </citation>
    <scope>NUCLEOTIDE SEQUENCE [LARGE SCALE GENOMIC DNA]</scope>
    <source>
        <strain evidence="3 4">DSM 43805</strain>
    </source>
</reference>
<accession>A0A4R6JBN8</accession>
<dbReference type="CDD" id="cd08899">
    <property type="entry name" value="SRPBCC_CalC_Aha1-like_6"/>
    <property type="match status" value="1"/>
</dbReference>
<evidence type="ECO:0000259" key="2">
    <source>
        <dbReference type="Pfam" id="PF08327"/>
    </source>
</evidence>
<comment type="similarity">
    <text evidence="1">Belongs to the AHA1 family.</text>
</comment>
<dbReference type="InterPro" id="IPR023393">
    <property type="entry name" value="START-like_dom_sf"/>
</dbReference>